<feature type="compositionally biased region" description="Polar residues" evidence="1">
    <location>
        <begin position="52"/>
        <end position="61"/>
    </location>
</feature>
<feature type="compositionally biased region" description="Basic residues" evidence="1">
    <location>
        <begin position="305"/>
        <end position="316"/>
    </location>
</feature>
<feature type="region of interest" description="Disordered" evidence="1">
    <location>
        <begin position="1"/>
        <end position="365"/>
    </location>
</feature>
<evidence type="ECO:0000313" key="2">
    <source>
        <dbReference type="EMBL" id="TCD66025.1"/>
    </source>
</evidence>
<dbReference type="OrthoDB" id="3362703at2759"/>
<evidence type="ECO:0000256" key="1">
    <source>
        <dbReference type="SAM" id="MobiDB-lite"/>
    </source>
</evidence>
<feature type="compositionally biased region" description="Low complexity" evidence="1">
    <location>
        <begin position="251"/>
        <end position="262"/>
    </location>
</feature>
<evidence type="ECO:0000313" key="3">
    <source>
        <dbReference type="Proteomes" id="UP000292702"/>
    </source>
</evidence>
<gene>
    <name evidence="2" type="ORF">EIP91_001925</name>
</gene>
<feature type="compositionally biased region" description="Basic and acidic residues" evidence="1">
    <location>
        <begin position="186"/>
        <end position="198"/>
    </location>
</feature>
<name>A0A4R0RJF6_9APHY</name>
<protein>
    <submittedName>
        <fullName evidence="2">Uncharacterized protein</fullName>
    </submittedName>
</protein>
<reference evidence="2 3" key="1">
    <citation type="submission" date="2018-11" db="EMBL/GenBank/DDBJ databases">
        <title>Genome assembly of Steccherinum ochraceum LE-BIN_3174, the white-rot fungus of the Steccherinaceae family (The Residual Polyporoid clade, Polyporales, Basidiomycota).</title>
        <authorList>
            <person name="Fedorova T.V."/>
            <person name="Glazunova O.A."/>
            <person name="Landesman E.O."/>
            <person name="Moiseenko K.V."/>
            <person name="Psurtseva N.V."/>
            <person name="Savinova O.S."/>
            <person name="Shakhova N.V."/>
            <person name="Tyazhelova T.V."/>
            <person name="Vasina D.V."/>
        </authorList>
    </citation>
    <scope>NUCLEOTIDE SEQUENCE [LARGE SCALE GENOMIC DNA]</scope>
    <source>
        <strain evidence="2 3">LE-BIN_3174</strain>
    </source>
</reference>
<accession>A0A4R0RJF6</accession>
<feature type="compositionally biased region" description="Low complexity" evidence="1">
    <location>
        <begin position="328"/>
        <end position="340"/>
    </location>
</feature>
<feature type="compositionally biased region" description="Basic and acidic residues" evidence="1">
    <location>
        <begin position="392"/>
        <end position="410"/>
    </location>
</feature>
<organism evidence="2 3">
    <name type="scientific">Steccherinum ochraceum</name>
    <dbReference type="NCBI Taxonomy" id="92696"/>
    <lineage>
        <taxon>Eukaryota</taxon>
        <taxon>Fungi</taxon>
        <taxon>Dikarya</taxon>
        <taxon>Basidiomycota</taxon>
        <taxon>Agaricomycotina</taxon>
        <taxon>Agaricomycetes</taxon>
        <taxon>Polyporales</taxon>
        <taxon>Steccherinaceae</taxon>
        <taxon>Steccherinum</taxon>
    </lineage>
</organism>
<feature type="compositionally biased region" description="Basic and acidic residues" evidence="1">
    <location>
        <begin position="234"/>
        <end position="249"/>
    </location>
</feature>
<proteinExistence type="predicted"/>
<dbReference type="Proteomes" id="UP000292702">
    <property type="component" value="Unassembled WGS sequence"/>
</dbReference>
<dbReference type="EMBL" id="RWJN01000153">
    <property type="protein sequence ID" value="TCD66025.1"/>
    <property type="molecule type" value="Genomic_DNA"/>
</dbReference>
<feature type="compositionally biased region" description="Acidic residues" evidence="1">
    <location>
        <begin position="199"/>
        <end position="209"/>
    </location>
</feature>
<sequence length="475" mass="52535">MSLRIKIPKREPPPPPLPTGPSHDEHSTSMQRKPGKRRIITGSDEEEAYGNSRHSTYQHQAVSEEDDFDLPPRSKRPRVSSDVDAAIEATLDDDDIDVDGISPNAHAHAPPEPGPSRTQSPPQFMRRNSRNVKKPDYRALAGITDPSSRRKSVSSTSSGPPVQPPVASSSKAKRAVVYSDDEEEYTERRSYSRGRSGDAEDEDEDDFEAEVVSRKSASKKGKGVSSKGGKSKSGRQEEKEIYVRDERKYLPPTTRSPSPSTTQGTKRARAEDDDFAIVDVVSTTTKPTAVEPPPVKEAPIYPAFKKTKFPTMKKNKPPGAASSANAGVSPSTPVSSSRPPLQSAGASEKLPLAVERKKAAAPSNADFDLRDASVYASLFAKPGGTTPNSGFNRKEKEEERRKELNKMREDARAKRLAESQQKTTFNLQAAHEKIFRFEERLHARKSMAIYPNILGAAFKDVYERKRRQAMKEQQR</sequence>
<keyword evidence="3" id="KW-1185">Reference proteome</keyword>
<comment type="caution">
    <text evidence="2">The sequence shown here is derived from an EMBL/GenBank/DDBJ whole genome shotgun (WGS) entry which is preliminary data.</text>
</comment>
<dbReference type="AlphaFoldDB" id="A0A4R0RJF6"/>
<feature type="region of interest" description="Disordered" evidence="1">
    <location>
        <begin position="379"/>
        <end position="410"/>
    </location>
</feature>